<evidence type="ECO:0000313" key="3">
    <source>
        <dbReference type="Proteomes" id="UP000299102"/>
    </source>
</evidence>
<protein>
    <submittedName>
        <fullName evidence="2">Uncharacterized protein</fullName>
    </submittedName>
</protein>
<organism evidence="2 3">
    <name type="scientific">Eumeta variegata</name>
    <name type="common">Bagworm moth</name>
    <name type="synonym">Eumeta japonica</name>
    <dbReference type="NCBI Taxonomy" id="151549"/>
    <lineage>
        <taxon>Eukaryota</taxon>
        <taxon>Metazoa</taxon>
        <taxon>Ecdysozoa</taxon>
        <taxon>Arthropoda</taxon>
        <taxon>Hexapoda</taxon>
        <taxon>Insecta</taxon>
        <taxon>Pterygota</taxon>
        <taxon>Neoptera</taxon>
        <taxon>Endopterygota</taxon>
        <taxon>Lepidoptera</taxon>
        <taxon>Glossata</taxon>
        <taxon>Ditrysia</taxon>
        <taxon>Tineoidea</taxon>
        <taxon>Psychidae</taxon>
        <taxon>Oiketicinae</taxon>
        <taxon>Eumeta</taxon>
    </lineage>
</organism>
<evidence type="ECO:0000313" key="2">
    <source>
        <dbReference type="EMBL" id="GBP90254.1"/>
    </source>
</evidence>
<keyword evidence="3" id="KW-1185">Reference proteome</keyword>
<proteinExistence type="predicted"/>
<dbReference type="Proteomes" id="UP000299102">
    <property type="component" value="Unassembled WGS sequence"/>
</dbReference>
<feature type="region of interest" description="Disordered" evidence="1">
    <location>
        <begin position="1"/>
        <end position="73"/>
    </location>
</feature>
<evidence type="ECO:0000256" key="1">
    <source>
        <dbReference type="SAM" id="MobiDB-lite"/>
    </source>
</evidence>
<accession>A0A4C1ZSV2</accession>
<dbReference type="EMBL" id="BGZK01002069">
    <property type="protein sequence ID" value="GBP90254.1"/>
    <property type="molecule type" value="Genomic_DNA"/>
</dbReference>
<reference evidence="2 3" key="1">
    <citation type="journal article" date="2019" name="Commun. Biol.">
        <title>The bagworm genome reveals a unique fibroin gene that provides high tensile strength.</title>
        <authorList>
            <person name="Kono N."/>
            <person name="Nakamura H."/>
            <person name="Ohtoshi R."/>
            <person name="Tomita M."/>
            <person name="Numata K."/>
            <person name="Arakawa K."/>
        </authorList>
    </citation>
    <scope>NUCLEOTIDE SEQUENCE [LARGE SCALE GENOMIC DNA]</scope>
</reference>
<sequence>MQVLLAGKPKPAQHICQRETSSRGGDPQSCGGTGAACNELRRSGGETEDNGRRREDPWPYFKTRDQPYPHRGL</sequence>
<gene>
    <name evidence="2" type="ORF">EVAR_89373_1</name>
</gene>
<dbReference type="AlphaFoldDB" id="A0A4C1ZSV2"/>
<name>A0A4C1ZSV2_EUMVA</name>
<feature type="compositionally biased region" description="Basic and acidic residues" evidence="1">
    <location>
        <begin position="39"/>
        <end position="73"/>
    </location>
</feature>
<comment type="caution">
    <text evidence="2">The sequence shown here is derived from an EMBL/GenBank/DDBJ whole genome shotgun (WGS) entry which is preliminary data.</text>
</comment>